<feature type="domain" description="DUF6535" evidence="2">
    <location>
        <begin position="43"/>
        <end position="149"/>
    </location>
</feature>
<dbReference type="EMBL" id="ML211184">
    <property type="protein sequence ID" value="TFK86768.1"/>
    <property type="molecule type" value="Genomic_DNA"/>
</dbReference>
<evidence type="ECO:0000313" key="3">
    <source>
        <dbReference type="EMBL" id="TFK86768.1"/>
    </source>
</evidence>
<dbReference type="InParanoid" id="A0A5C3PDU7"/>
<feature type="transmembrane region" description="Helical" evidence="1">
    <location>
        <begin position="121"/>
        <end position="150"/>
    </location>
</feature>
<protein>
    <recommendedName>
        <fullName evidence="2">DUF6535 domain-containing protein</fullName>
    </recommendedName>
</protein>
<gene>
    <name evidence="3" type="ORF">K466DRAFT_618695</name>
</gene>
<keyword evidence="1" id="KW-0472">Membrane</keyword>
<evidence type="ECO:0000313" key="4">
    <source>
        <dbReference type="Proteomes" id="UP000308197"/>
    </source>
</evidence>
<dbReference type="AlphaFoldDB" id="A0A5C3PDU7"/>
<dbReference type="InterPro" id="IPR045338">
    <property type="entry name" value="DUF6535"/>
</dbReference>
<keyword evidence="1" id="KW-1133">Transmembrane helix</keyword>
<evidence type="ECO:0000256" key="1">
    <source>
        <dbReference type="SAM" id="Phobius"/>
    </source>
</evidence>
<organism evidence="3 4">
    <name type="scientific">Polyporus arcularius HHB13444</name>
    <dbReference type="NCBI Taxonomy" id="1314778"/>
    <lineage>
        <taxon>Eukaryota</taxon>
        <taxon>Fungi</taxon>
        <taxon>Dikarya</taxon>
        <taxon>Basidiomycota</taxon>
        <taxon>Agaricomycotina</taxon>
        <taxon>Agaricomycetes</taxon>
        <taxon>Polyporales</taxon>
        <taxon>Polyporaceae</taxon>
        <taxon>Polyporus</taxon>
    </lineage>
</organism>
<evidence type="ECO:0000259" key="2">
    <source>
        <dbReference type="Pfam" id="PF20153"/>
    </source>
</evidence>
<accession>A0A5C3PDU7</accession>
<sequence length="165" mass="17899">MVAKWNAEMGTFLPPPAAAQGFYDGYHGTQFCSFSVENRFMNDTQPAYVVSATTSPCNCTWPVWLNVLWFSALISSLASASIGIVVKQRPRESNVGLSGTSEHVARLRQSHRLNNLIKRGVGGIVSLLLVPLQASLILFLASLLVLLWTIDIAVASVAPHSGSWN</sequence>
<reference evidence="3 4" key="1">
    <citation type="journal article" date="2019" name="Nat. Ecol. Evol.">
        <title>Megaphylogeny resolves global patterns of mushroom evolution.</title>
        <authorList>
            <person name="Varga T."/>
            <person name="Krizsan K."/>
            <person name="Foldi C."/>
            <person name="Dima B."/>
            <person name="Sanchez-Garcia M."/>
            <person name="Sanchez-Ramirez S."/>
            <person name="Szollosi G.J."/>
            <person name="Szarkandi J.G."/>
            <person name="Papp V."/>
            <person name="Albert L."/>
            <person name="Andreopoulos W."/>
            <person name="Angelini C."/>
            <person name="Antonin V."/>
            <person name="Barry K.W."/>
            <person name="Bougher N.L."/>
            <person name="Buchanan P."/>
            <person name="Buyck B."/>
            <person name="Bense V."/>
            <person name="Catcheside P."/>
            <person name="Chovatia M."/>
            <person name="Cooper J."/>
            <person name="Damon W."/>
            <person name="Desjardin D."/>
            <person name="Finy P."/>
            <person name="Geml J."/>
            <person name="Haridas S."/>
            <person name="Hughes K."/>
            <person name="Justo A."/>
            <person name="Karasinski D."/>
            <person name="Kautmanova I."/>
            <person name="Kiss B."/>
            <person name="Kocsube S."/>
            <person name="Kotiranta H."/>
            <person name="LaButti K.M."/>
            <person name="Lechner B.E."/>
            <person name="Liimatainen K."/>
            <person name="Lipzen A."/>
            <person name="Lukacs Z."/>
            <person name="Mihaltcheva S."/>
            <person name="Morgado L.N."/>
            <person name="Niskanen T."/>
            <person name="Noordeloos M.E."/>
            <person name="Ohm R.A."/>
            <person name="Ortiz-Santana B."/>
            <person name="Ovrebo C."/>
            <person name="Racz N."/>
            <person name="Riley R."/>
            <person name="Savchenko A."/>
            <person name="Shiryaev A."/>
            <person name="Soop K."/>
            <person name="Spirin V."/>
            <person name="Szebenyi C."/>
            <person name="Tomsovsky M."/>
            <person name="Tulloss R.E."/>
            <person name="Uehling J."/>
            <person name="Grigoriev I.V."/>
            <person name="Vagvolgyi C."/>
            <person name="Papp T."/>
            <person name="Martin F.M."/>
            <person name="Miettinen O."/>
            <person name="Hibbett D.S."/>
            <person name="Nagy L.G."/>
        </authorList>
    </citation>
    <scope>NUCLEOTIDE SEQUENCE [LARGE SCALE GENOMIC DNA]</scope>
    <source>
        <strain evidence="3 4">HHB13444</strain>
    </source>
</reference>
<keyword evidence="1" id="KW-0812">Transmembrane</keyword>
<keyword evidence="4" id="KW-1185">Reference proteome</keyword>
<dbReference type="Pfam" id="PF20153">
    <property type="entry name" value="DUF6535"/>
    <property type="match status" value="1"/>
</dbReference>
<proteinExistence type="predicted"/>
<name>A0A5C3PDU7_9APHY</name>
<feature type="transmembrane region" description="Helical" evidence="1">
    <location>
        <begin position="63"/>
        <end position="86"/>
    </location>
</feature>
<dbReference type="Proteomes" id="UP000308197">
    <property type="component" value="Unassembled WGS sequence"/>
</dbReference>